<dbReference type="AlphaFoldDB" id="A0A9N7YPE5"/>
<feature type="domain" description="Calpain catalytic" evidence="4">
    <location>
        <begin position="47"/>
        <end position="344"/>
    </location>
</feature>
<evidence type="ECO:0000256" key="2">
    <source>
        <dbReference type="PIRSR" id="PIRSR622684-1"/>
    </source>
</evidence>
<dbReference type="SMART" id="SM00720">
    <property type="entry name" value="calpain_III"/>
    <property type="match status" value="1"/>
</dbReference>
<dbReference type="SUPFAM" id="SSF54001">
    <property type="entry name" value="Cysteine proteinases"/>
    <property type="match status" value="1"/>
</dbReference>
<dbReference type="PANTHER" id="PTHR10183">
    <property type="entry name" value="CALPAIN"/>
    <property type="match status" value="1"/>
</dbReference>
<evidence type="ECO:0000256" key="3">
    <source>
        <dbReference type="PROSITE-ProRule" id="PRU00239"/>
    </source>
</evidence>
<keyword evidence="3" id="KW-0378">Hydrolase</keyword>
<feature type="active site" evidence="2 3">
    <location>
        <position position="266"/>
    </location>
</feature>
<dbReference type="InterPro" id="IPR022684">
    <property type="entry name" value="Calpain_cysteine_protease"/>
</dbReference>
<dbReference type="SUPFAM" id="SSF49758">
    <property type="entry name" value="Calpain large subunit, middle domain (domain III)"/>
    <property type="match status" value="1"/>
</dbReference>
<protein>
    <recommendedName>
        <fullName evidence="4">Calpain catalytic domain-containing protein</fullName>
    </recommendedName>
</protein>
<reference evidence="5" key="1">
    <citation type="submission" date="2020-03" db="EMBL/GenBank/DDBJ databases">
        <authorList>
            <person name="Weist P."/>
        </authorList>
    </citation>
    <scope>NUCLEOTIDE SEQUENCE</scope>
</reference>
<dbReference type="GO" id="GO:0006508">
    <property type="term" value="P:proteolysis"/>
    <property type="evidence" value="ECO:0007669"/>
    <property type="project" value="UniProtKB-KW"/>
</dbReference>
<dbReference type="PROSITE" id="PS50203">
    <property type="entry name" value="CALPAIN_CAT"/>
    <property type="match status" value="1"/>
</dbReference>
<proteinExistence type="inferred from homology"/>
<name>A0A9N7YPE5_PLEPL</name>
<dbReference type="CDD" id="cd00044">
    <property type="entry name" value="CysPc"/>
    <property type="match status" value="1"/>
</dbReference>
<organism evidence="5 6">
    <name type="scientific">Pleuronectes platessa</name>
    <name type="common">European plaice</name>
    <dbReference type="NCBI Taxonomy" id="8262"/>
    <lineage>
        <taxon>Eukaryota</taxon>
        <taxon>Metazoa</taxon>
        <taxon>Chordata</taxon>
        <taxon>Craniata</taxon>
        <taxon>Vertebrata</taxon>
        <taxon>Euteleostomi</taxon>
        <taxon>Actinopterygii</taxon>
        <taxon>Neopterygii</taxon>
        <taxon>Teleostei</taxon>
        <taxon>Neoteleostei</taxon>
        <taxon>Acanthomorphata</taxon>
        <taxon>Carangaria</taxon>
        <taxon>Pleuronectiformes</taxon>
        <taxon>Pleuronectoidei</taxon>
        <taxon>Pleuronectidae</taxon>
        <taxon>Pleuronectes</taxon>
    </lineage>
</organism>
<dbReference type="Pfam" id="PF01067">
    <property type="entry name" value="Calpain_III"/>
    <property type="match status" value="1"/>
</dbReference>
<gene>
    <name evidence="5" type="ORF">PLEPLA_LOCUS27269</name>
</gene>
<evidence type="ECO:0000313" key="6">
    <source>
        <dbReference type="Proteomes" id="UP001153269"/>
    </source>
</evidence>
<accession>A0A9N7YPE5</accession>
<dbReference type="InterPro" id="IPR036213">
    <property type="entry name" value="Calpain_III_sf"/>
</dbReference>
<dbReference type="Proteomes" id="UP001153269">
    <property type="component" value="Unassembled WGS sequence"/>
</dbReference>
<dbReference type="InterPro" id="IPR038765">
    <property type="entry name" value="Papain-like_cys_pep_sf"/>
</dbReference>
<evidence type="ECO:0000259" key="4">
    <source>
        <dbReference type="PROSITE" id="PS50203"/>
    </source>
</evidence>
<dbReference type="SMART" id="SM00230">
    <property type="entry name" value="CysPc"/>
    <property type="match status" value="1"/>
</dbReference>
<feature type="active site" evidence="2 3">
    <location>
        <position position="106"/>
    </location>
</feature>
<keyword evidence="3" id="KW-0788">Thiol protease</keyword>
<keyword evidence="6" id="KW-1185">Reference proteome</keyword>
<dbReference type="EMBL" id="CADEAL010002291">
    <property type="protein sequence ID" value="CAB1439484.1"/>
    <property type="molecule type" value="Genomic_DNA"/>
</dbReference>
<evidence type="ECO:0000313" key="5">
    <source>
        <dbReference type="EMBL" id="CAB1439484.1"/>
    </source>
</evidence>
<dbReference type="GO" id="GO:0005737">
    <property type="term" value="C:cytoplasm"/>
    <property type="evidence" value="ECO:0007669"/>
    <property type="project" value="TreeGrafter"/>
</dbReference>
<dbReference type="InterPro" id="IPR001300">
    <property type="entry name" value="Peptidase_C2_calpain_cat"/>
</dbReference>
<comment type="caution">
    <text evidence="5">The sequence shown here is derived from an EMBL/GenBank/DDBJ whole genome shotgun (WGS) entry which is preliminary data.</text>
</comment>
<sequence length="561" mass="62896">MPECGACTSIINLRYQDGREGSPSNPAAFNHQDYAQLKDQHLRSGTLFVDDAFPPNTRSLGGLPNPGVEWLRPAELLQRQNNSSEPTFYPQGASRFDFGQGYVSNCWFLSALCSLTFNQRMIAQVVPVDQSFEGHAGIFHFRFWRFGKWVDVVVDDLLPTTNNFLLSVHCKGGNIFWVPLLEKAYAKVCGSYDDMNFGLPSEAFKDFSGGVYTTYKLGEAHDKGHDEELWLTLTRAIRCKSMICCTTPTGDKQVNSVGDNGLVIGHSYSVTGVTEVDCLGSKVKLVRIVNPWGAQEWKGKLGERSDMGNLLNTEDQAKHQDGEFWMEVENFCHNFLQVSMCCETPNFIDGDFNCQWKCLTYDGSWLAGESAGGSIADSTFETNPQYRIQVSVTDEKEPGDKNILISLMQKPEMMNRLQERFYPAGLAIFKTPEGRLENLFFDANPPEKQSSYTYERELIELLSLEPGEYAIIPSTKIPYMTADFVLTVYIKAKTCPNDDHEHDNSTDPKDIKANSGRCIDEDADMGPTHDLFNQYVDQNGEPLATQLQRLTTLMGSLTALV</sequence>
<dbReference type="InterPro" id="IPR022682">
    <property type="entry name" value="Calpain_domain_III"/>
</dbReference>
<comment type="similarity">
    <text evidence="1">Belongs to the peptidase C2 family.</text>
</comment>
<dbReference type="Gene3D" id="2.60.120.380">
    <property type="match status" value="1"/>
</dbReference>
<dbReference type="InterPro" id="IPR022683">
    <property type="entry name" value="Calpain_III"/>
</dbReference>
<evidence type="ECO:0000256" key="1">
    <source>
        <dbReference type="ARBA" id="ARBA00007623"/>
    </source>
</evidence>
<dbReference type="GO" id="GO:0004198">
    <property type="term" value="F:calcium-dependent cysteine-type endopeptidase activity"/>
    <property type="evidence" value="ECO:0007669"/>
    <property type="project" value="InterPro"/>
</dbReference>
<feature type="active site" evidence="2 3">
    <location>
        <position position="290"/>
    </location>
</feature>
<dbReference type="PANTHER" id="PTHR10183:SF302">
    <property type="entry name" value="CALPAIN-14"/>
    <property type="match status" value="1"/>
</dbReference>
<dbReference type="Gene3D" id="3.90.70.10">
    <property type="entry name" value="Cysteine proteinases"/>
    <property type="match status" value="1"/>
</dbReference>
<dbReference type="PRINTS" id="PR00704">
    <property type="entry name" value="CALPAIN"/>
</dbReference>
<keyword evidence="3" id="KW-0645">Protease</keyword>
<dbReference type="Pfam" id="PF00648">
    <property type="entry name" value="Peptidase_C2"/>
    <property type="match status" value="1"/>
</dbReference>